<dbReference type="AlphaFoldDB" id="A0A1I7XHM9"/>
<evidence type="ECO:0000259" key="3">
    <source>
        <dbReference type="Pfam" id="PF05030"/>
    </source>
</evidence>
<feature type="compositionally biased region" description="Low complexity" evidence="2">
    <location>
        <begin position="139"/>
        <end position="153"/>
    </location>
</feature>
<feature type="compositionally biased region" description="Polar residues" evidence="2">
    <location>
        <begin position="100"/>
        <end position="115"/>
    </location>
</feature>
<dbReference type="InterPro" id="IPR007726">
    <property type="entry name" value="SS18_N"/>
</dbReference>
<reference evidence="5" key="1">
    <citation type="submission" date="2016-11" db="UniProtKB">
        <authorList>
            <consortium name="WormBaseParasite"/>
        </authorList>
    </citation>
    <scope>IDENTIFICATION</scope>
</reference>
<proteinExistence type="inferred from homology"/>
<keyword evidence="4" id="KW-1185">Reference proteome</keyword>
<feature type="region of interest" description="Disordered" evidence="2">
    <location>
        <begin position="74"/>
        <end position="153"/>
    </location>
</feature>
<dbReference type="Pfam" id="PF05030">
    <property type="entry name" value="SSXT"/>
    <property type="match status" value="1"/>
</dbReference>
<comment type="similarity">
    <text evidence="1">Belongs to the SS18 family.</text>
</comment>
<organism evidence="4 5">
    <name type="scientific">Heterorhabditis bacteriophora</name>
    <name type="common">Entomopathogenic nematode worm</name>
    <dbReference type="NCBI Taxonomy" id="37862"/>
    <lineage>
        <taxon>Eukaryota</taxon>
        <taxon>Metazoa</taxon>
        <taxon>Ecdysozoa</taxon>
        <taxon>Nematoda</taxon>
        <taxon>Chromadorea</taxon>
        <taxon>Rhabditida</taxon>
        <taxon>Rhabditina</taxon>
        <taxon>Rhabditomorpha</taxon>
        <taxon>Strongyloidea</taxon>
        <taxon>Heterorhabditidae</taxon>
        <taxon>Heterorhabditis</taxon>
    </lineage>
</organism>
<evidence type="ECO:0000313" key="4">
    <source>
        <dbReference type="Proteomes" id="UP000095283"/>
    </source>
</evidence>
<protein>
    <submittedName>
        <fullName evidence="5">SSXT domain-containing protein</fullName>
    </submittedName>
</protein>
<accession>A0A1I7XHM9</accession>
<dbReference type="WBParaSite" id="Hba_17000">
    <property type="protein sequence ID" value="Hba_17000"/>
    <property type="gene ID" value="Hba_17000"/>
</dbReference>
<evidence type="ECO:0000256" key="1">
    <source>
        <dbReference type="ARBA" id="ARBA00007945"/>
    </source>
</evidence>
<evidence type="ECO:0000313" key="5">
    <source>
        <dbReference type="WBParaSite" id="Hba_17000"/>
    </source>
</evidence>
<feature type="domain" description="SS18 N-terminal" evidence="3">
    <location>
        <begin position="16"/>
        <end position="69"/>
    </location>
</feature>
<name>A0A1I7XHM9_HETBA</name>
<sequence length="172" mass="18987">MSLAFTSPEIRQGAPDHRSTVQTLLNENSSLIKSIRDYLSMGRTEEASKYQQLLHRNLLLLAQAADQSLLPQLREDYTSNNENALPPPTDTAPPSDAMPNSISPANITPSVSIPQVTCPPQPNHPQISGIHMGQPQSNYGYPPQGVPPGYSQGFDQQIMYQQQPGQPQHFMR</sequence>
<dbReference type="Proteomes" id="UP000095283">
    <property type="component" value="Unplaced"/>
</dbReference>
<evidence type="ECO:0000256" key="2">
    <source>
        <dbReference type="SAM" id="MobiDB-lite"/>
    </source>
</evidence>